<gene>
    <name evidence="1" type="ORF">F511_37773</name>
</gene>
<sequence length="196" mass="23051">MYVYECFYRCIDRSRAQNFKYSAAPRERDPDPPLCQQTNHDLMTIHMLEEELKQIREQSRHFCAQSRLLIVFPEHYFSVEASVQHQAQSVLEEDQAPVKTIEHQAQDYTEEHRIESSAVEHQALVAISEHYAQSGGEDQPTLNENIQGKQERLKIFGYQFLVLVIYISRESNSDVDQELHNQYLAFIQQLDIYVRS</sequence>
<dbReference type="EMBL" id="KV019658">
    <property type="protein sequence ID" value="KZV15669.1"/>
    <property type="molecule type" value="Genomic_DNA"/>
</dbReference>
<evidence type="ECO:0000313" key="1">
    <source>
        <dbReference type="EMBL" id="KZV15669.1"/>
    </source>
</evidence>
<keyword evidence="2" id="KW-1185">Reference proteome</keyword>
<organism evidence="1 2">
    <name type="scientific">Dorcoceras hygrometricum</name>
    <dbReference type="NCBI Taxonomy" id="472368"/>
    <lineage>
        <taxon>Eukaryota</taxon>
        <taxon>Viridiplantae</taxon>
        <taxon>Streptophyta</taxon>
        <taxon>Embryophyta</taxon>
        <taxon>Tracheophyta</taxon>
        <taxon>Spermatophyta</taxon>
        <taxon>Magnoliopsida</taxon>
        <taxon>eudicotyledons</taxon>
        <taxon>Gunneridae</taxon>
        <taxon>Pentapetalae</taxon>
        <taxon>asterids</taxon>
        <taxon>lamiids</taxon>
        <taxon>Lamiales</taxon>
        <taxon>Gesneriaceae</taxon>
        <taxon>Didymocarpoideae</taxon>
        <taxon>Trichosporeae</taxon>
        <taxon>Loxocarpinae</taxon>
        <taxon>Dorcoceras</taxon>
    </lineage>
</organism>
<proteinExistence type="predicted"/>
<protein>
    <submittedName>
        <fullName evidence="1">Limonoid UDP-glucosyltransferase</fullName>
    </submittedName>
</protein>
<dbReference type="GO" id="GO:0016740">
    <property type="term" value="F:transferase activity"/>
    <property type="evidence" value="ECO:0007669"/>
    <property type="project" value="UniProtKB-KW"/>
</dbReference>
<name>A0A2Z7A2M8_9LAMI</name>
<evidence type="ECO:0000313" key="2">
    <source>
        <dbReference type="Proteomes" id="UP000250235"/>
    </source>
</evidence>
<dbReference type="AlphaFoldDB" id="A0A2Z7A2M8"/>
<reference evidence="1 2" key="1">
    <citation type="journal article" date="2015" name="Proc. Natl. Acad. Sci. U.S.A.">
        <title>The resurrection genome of Boea hygrometrica: A blueprint for survival of dehydration.</title>
        <authorList>
            <person name="Xiao L."/>
            <person name="Yang G."/>
            <person name="Zhang L."/>
            <person name="Yang X."/>
            <person name="Zhao S."/>
            <person name="Ji Z."/>
            <person name="Zhou Q."/>
            <person name="Hu M."/>
            <person name="Wang Y."/>
            <person name="Chen M."/>
            <person name="Xu Y."/>
            <person name="Jin H."/>
            <person name="Xiao X."/>
            <person name="Hu G."/>
            <person name="Bao F."/>
            <person name="Hu Y."/>
            <person name="Wan P."/>
            <person name="Li L."/>
            <person name="Deng X."/>
            <person name="Kuang T."/>
            <person name="Xiang C."/>
            <person name="Zhu J.K."/>
            <person name="Oliver M.J."/>
            <person name="He Y."/>
        </authorList>
    </citation>
    <scope>NUCLEOTIDE SEQUENCE [LARGE SCALE GENOMIC DNA]</scope>
    <source>
        <strain evidence="2">cv. XS01</strain>
    </source>
</reference>
<accession>A0A2Z7A2M8</accession>
<dbReference type="Proteomes" id="UP000250235">
    <property type="component" value="Unassembled WGS sequence"/>
</dbReference>
<keyword evidence="1" id="KW-0808">Transferase</keyword>